<protein>
    <submittedName>
        <fullName evidence="8">RagB/SusD family nutrient uptake outer membrane protein</fullName>
    </submittedName>
</protein>
<dbReference type="Gene3D" id="1.25.40.390">
    <property type="match status" value="1"/>
</dbReference>
<sequence length="496" mass="54832">MRPQNIKTILFCCLLLGTVHTSCRKLLEIPDPTNTISPGQVFNTDKQANSAMAGVYTRMIHGDQAVFITDAASKLFSAGLVTITGGTSADELYSTNSGVADYYYLLTNKITVTNTTVPETIWSSAYQTIYGTNAIVEGIAASTATSFSDSARSVLTGEAKFVRAFTYFYLVNYFGDVPLVLTIDFNQTINMSRTPQQRVYEQIVADLKEAQAALPENYINGNNSRIRPNKFAATALLARVYLYLNDYTNATIAASGVINNTALYGMEPLLNDVFSPASREAIWQLQPTNNHNELRNAVPEGYLLLPAELHTGTPTFALTNTLVHAFEKGDLRFRDWVDSTVNTDLPGQTNVFYFPFKYQTGRSNSELGGTQTAYYMMMRLAEMYLIRAEAAANGGPGGTSGAIADLNIVRKRAGLQKLPETLTPNEVKTAVAKERQKELFAEWGHRWLDLKRTGKAGTVLSAITNKQPWAGDYQLLYPIPVSEITRNHFLTQNPMY</sequence>
<dbReference type="Pfam" id="PF14322">
    <property type="entry name" value="SusD-like_3"/>
    <property type="match status" value="1"/>
</dbReference>
<feature type="domain" description="SusD-like N-terminal" evidence="7">
    <location>
        <begin position="100"/>
        <end position="242"/>
    </location>
</feature>
<organism evidence="8 9">
    <name type="scientific">Chitinophaga defluvii</name>
    <dbReference type="NCBI Taxonomy" id="3163343"/>
    <lineage>
        <taxon>Bacteria</taxon>
        <taxon>Pseudomonadati</taxon>
        <taxon>Bacteroidota</taxon>
        <taxon>Chitinophagia</taxon>
        <taxon>Chitinophagales</taxon>
        <taxon>Chitinophagaceae</taxon>
        <taxon>Chitinophaga</taxon>
    </lineage>
</organism>
<gene>
    <name evidence="8" type="ORF">ABR189_06020</name>
</gene>
<reference evidence="8 9" key="1">
    <citation type="submission" date="2024-06" db="EMBL/GenBank/DDBJ databases">
        <title>Chitinophaga defluvii sp. nov., isolated from municipal sewage.</title>
        <authorList>
            <person name="Zhang L."/>
        </authorList>
    </citation>
    <scope>NUCLEOTIDE SEQUENCE [LARGE SCALE GENOMIC DNA]</scope>
    <source>
        <strain evidence="8 9">H8</strain>
    </source>
</reference>
<evidence type="ECO:0000313" key="8">
    <source>
        <dbReference type="EMBL" id="MET6996913.1"/>
    </source>
</evidence>
<comment type="caution">
    <text evidence="8">The sequence shown here is derived from an EMBL/GenBank/DDBJ whole genome shotgun (WGS) entry which is preliminary data.</text>
</comment>
<dbReference type="Proteomes" id="UP001549749">
    <property type="component" value="Unassembled WGS sequence"/>
</dbReference>
<evidence type="ECO:0000256" key="2">
    <source>
        <dbReference type="ARBA" id="ARBA00006275"/>
    </source>
</evidence>
<accession>A0ABV2T1L8</accession>
<dbReference type="RefSeq" id="WP_354659554.1">
    <property type="nucleotide sequence ID" value="NZ_JBEXAC010000001.1"/>
</dbReference>
<dbReference type="CDD" id="cd08977">
    <property type="entry name" value="SusD"/>
    <property type="match status" value="1"/>
</dbReference>
<keyword evidence="9" id="KW-1185">Reference proteome</keyword>
<name>A0ABV2T1L8_9BACT</name>
<proteinExistence type="inferred from homology"/>
<evidence type="ECO:0000259" key="6">
    <source>
        <dbReference type="Pfam" id="PF07980"/>
    </source>
</evidence>
<keyword evidence="3" id="KW-0732">Signal</keyword>
<evidence type="ECO:0000256" key="5">
    <source>
        <dbReference type="ARBA" id="ARBA00023237"/>
    </source>
</evidence>
<dbReference type="SUPFAM" id="SSF48452">
    <property type="entry name" value="TPR-like"/>
    <property type="match status" value="1"/>
</dbReference>
<comment type="similarity">
    <text evidence="2">Belongs to the SusD family.</text>
</comment>
<dbReference type="InterPro" id="IPR033985">
    <property type="entry name" value="SusD-like_N"/>
</dbReference>
<evidence type="ECO:0000256" key="1">
    <source>
        <dbReference type="ARBA" id="ARBA00004442"/>
    </source>
</evidence>
<dbReference type="InterPro" id="IPR012944">
    <property type="entry name" value="SusD_RagB_dom"/>
</dbReference>
<keyword evidence="5" id="KW-0998">Cell outer membrane</keyword>
<feature type="domain" description="RagB/SusD" evidence="6">
    <location>
        <begin position="342"/>
        <end position="496"/>
    </location>
</feature>
<comment type="subcellular location">
    <subcellularLocation>
        <location evidence="1">Cell outer membrane</location>
    </subcellularLocation>
</comment>
<dbReference type="Pfam" id="PF07980">
    <property type="entry name" value="SusD_RagB"/>
    <property type="match status" value="1"/>
</dbReference>
<dbReference type="EMBL" id="JBEXAC010000001">
    <property type="protein sequence ID" value="MET6996913.1"/>
    <property type="molecule type" value="Genomic_DNA"/>
</dbReference>
<evidence type="ECO:0000256" key="3">
    <source>
        <dbReference type="ARBA" id="ARBA00022729"/>
    </source>
</evidence>
<evidence type="ECO:0000256" key="4">
    <source>
        <dbReference type="ARBA" id="ARBA00023136"/>
    </source>
</evidence>
<dbReference type="InterPro" id="IPR011990">
    <property type="entry name" value="TPR-like_helical_dom_sf"/>
</dbReference>
<evidence type="ECO:0000259" key="7">
    <source>
        <dbReference type="Pfam" id="PF14322"/>
    </source>
</evidence>
<evidence type="ECO:0000313" key="9">
    <source>
        <dbReference type="Proteomes" id="UP001549749"/>
    </source>
</evidence>
<keyword evidence="4" id="KW-0472">Membrane</keyword>